<feature type="region of interest" description="Disordered" evidence="2">
    <location>
        <begin position="100"/>
        <end position="138"/>
    </location>
</feature>
<dbReference type="Proteomes" id="UP000481153">
    <property type="component" value="Unassembled WGS sequence"/>
</dbReference>
<keyword evidence="4" id="KW-1185">Reference proteome</keyword>
<sequence length="138" mass="15310">MGQGASLVRTIVSDVREIVAATNKDAYLKQYNAYKEASARLEAAKMGNAALQQQLEMTKLDVYSQSEALRQQKEQMDHQIDEFANMYAIDGEFFDKHRRHAKEVKEQVAKVGHDDTHDSKGESAAAQPKKDGGATSGH</sequence>
<evidence type="ECO:0000256" key="1">
    <source>
        <dbReference type="SAM" id="Coils"/>
    </source>
</evidence>
<proteinExistence type="predicted"/>
<dbReference type="VEuPathDB" id="FungiDB:AeMF1_016285"/>
<gene>
    <name evidence="3" type="ORF">Ae201684_014245</name>
</gene>
<organism evidence="3 4">
    <name type="scientific">Aphanomyces euteiches</name>
    <dbReference type="NCBI Taxonomy" id="100861"/>
    <lineage>
        <taxon>Eukaryota</taxon>
        <taxon>Sar</taxon>
        <taxon>Stramenopiles</taxon>
        <taxon>Oomycota</taxon>
        <taxon>Saprolegniomycetes</taxon>
        <taxon>Saprolegniales</taxon>
        <taxon>Verrucalvaceae</taxon>
        <taxon>Aphanomyces</taxon>
    </lineage>
</organism>
<dbReference type="EMBL" id="VJMJ01000188">
    <property type="protein sequence ID" value="KAF0727810.1"/>
    <property type="molecule type" value="Genomic_DNA"/>
</dbReference>
<feature type="coiled-coil region" evidence="1">
    <location>
        <begin position="24"/>
        <end position="86"/>
    </location>
</feature>
<name>A0A6G0WKN7_9STRA</name>
<dbReference type="AlphaFoldDB" id="A0A6G0WKN7"/>
<feature type="compositionally biased region" description="Basic and acidic residues" evidence="2">
    <location>
        <begin position="103"/>
        <end position="121"/>
    </location>
</feature>
<reference evidence="3 4" key="1">
    <citation type="submission" date="2019-07" db="EMBL/GenBank/DDBJ databases">
        <title>Genomics analysis of Aphanomyces spp. identifies a new class of oomycete effector associated with host adaptation.</title>
        <authorList>
            <person name="Gaulin E."/>
        </authorList>
    </citation>
    <scope>NUCLEOTIDE SEQUENCE [LARGE SCALE GENOMIC DNA]</scope>
    <source>
        <strain evidence="3 4">ATCC 201684</strain>
    </source>
</reference>
<evidence type="ECO:0000313" key="3">
    <source>
        <dbReference type="EMBL" id="KAF0727810.1"/>
    </source>
</evidence>
<evidence type="ECO:0000256" key="2">
    <source>
        <dbReference type="SAM" id="MobiDB-lite"/>
    </source>
</evidence>
<keyword evidence="1" id="KW-0175">Coiled coil</keyword>
<evidence type="ECO:0008006" key="5">
    <source>
        <dbReference type="Google" id="ProtNLM"/>
    </source>
</evidence>
<accession>A0A6G0WKN7</accession>
<comment type="caution">
    <text evidence="3">The sequence shown here is derived from an EMBL/GenBank/DDBJ whole genome shotgun (WGS) entry which is preliminary data.</text>
</comment>
<protein>
    <recommendedName>
        <fullName evidence="5">Biogenesis of lysosome-related organelles complex 1 subunit 5</fullName>
    </recommendedName>
</protein>
<evidence type="ECO:0000313" key="4">
    <source>
        <dbReference type="Proteomes" id="UP000481153"/>
    </source>
</evidence>